<feature type="region of interest" description="Disordered" evidence="1">
    <location>
        <begin position="1"/>
        <end position="56"/>
    </location>
</feature>
<feature type="compositionally biased region" description="Polar residues" evidence="1">
    <location>
        <begin position="228"/>
        <end position="242"/>
    </location>
</feature>
<gene>
    <name evidence="2" type="ORF">NLU13_0414</name>
</gene>
<comment type="caution">
    <text evidence="2">The sequence shown here is derived from an EMBL/GenBank/DDBJ whole genome shotgun (WGS) entry which is preliminary data.</text>
</comment>
<feature type="region of interest" description="Disordered" evidence="1">
    <location>
        <begin position="321"/>
        <end position="347"/>
    </location>
</feature>
<proteinExistence type="predicted"/>
<feature type="region of interest" description="Disordered" evidence="1">
    <location>
        <begin position="453"/>
        <end position="480"/>
    </location>
</feature>
<protein>
    <submittedName>
        <fullName evidence="2">Uncharacterized protein</fullName>
    </submittedName>
</protein>
<feature type="region of interest" description="Disordered" evidence="1">
    <location>
        <begin position="222"/>
        <end position="242"/>
    </location>
</feature>
<feature type="compositionally biased region" description="Polar residues" evidence="1">
    <location>
        <begin position="406"/>
        <end position="426"/>
    </location>
</feature>
<feature type="compositionally biased region" description="Low complexity" evidence="1">
    <location>
        <begin position="10"/>
        <end position="22"/>
    </location>
</feature>
<accession>A0AA39GPS2</accession>
<keyword evidence="3" id="KW-1185">Reference proteome</keyword>
<feature type="compositionally biased region" description="Basic and acidic residues" evidence="1">
    <location>
        <begin position="130"/>
        <end position="140"/>
    </location>
</feature>
<dbReference type="AlphaFoldDB" id="A0AA39GPS2"/>
<feature type="region of interest" description="Disordered" evidence="1">
    <location>
        <begin position="400"/>
        <end position="429"/>
    </location>
</feature>
<feature type="region of interest" description="Disordered" evidence="1">
    <location>
        <begin position="128"/>
        <end position="153"/>
    </location>
</feature>
<feature type="compositionally biased region" description="Polar residues" evidence="1">
    <location>
        <begin position="27"/>
        <end position="42"/>
    </location>
</feature>
<sequence length="544" mass="59567">MALQSPINLSSSYRPESSVVSRPPGPTYTTAGTIYNPNSTQPLQPPTRRGRSLKWNSGLPPDLTLLPKSLLSALPIHPHGSTRPVLPLRYSPLQQNYDRAISPSLDSAKPVLEGMTAQTPRLFAASMRSEALDDQKKQDESNGDDEDDEEEDELRMKALQNMPVKSLHNLASYPNPNQKIAQKVILRGVRSNLASTAILGLEARGPNSAGVQEDFMLKRREPCPHAAPTSQDSPNFPDSAEMGTQSKQDLQFVNHGQMRASLYRSNTEGSFQDEQVGYTTLASGPGVPRPLTAGPPGQRQYRPSTFDTTFKALRAKDMSFGMRDGASSPWLEQDALSSNMSDADRTSRDRMSVLLGDSTPFDPDEDFRTDGAQWHPSNESLAWQSVHSLPYLHRQMAGASGLDPNRASSPLSGEYSTSRQFSSQPAFNAPRTAEERLADRLSTVTSAWHSGQHSIFANDPRGGARSSGPGVIGDKSFPRANTDCRREHSLSMQEANNMSAAEHSRPLLELVLDSLERNLSWSHFSTPEPSLIDESAEGNKSLFG</sequence>
<evidence type="ECO:0000313" key="3">
    <source>
        <dbReference type="Proteomes" id="UP001175261"/>
    </source>
</evidence>
<dbReference type="Proteomes" id="UP001175261">
    <property type="component" value="Unassembled WGS sequence"/>
</dbReference>
<feature type="compositionally biased region" description="Acidic residues" evidence="1">
    <location>
        <begin position="141"/>
        <end position="153"/>
    </location>
</feature>
<organism evidence="2 3">
    <name type="scientific">Sarocladium strictum</name>
    <name type="common">Black bundle disease fungus</name>
    <name type="synonym">Acremonium strictum</name>
    <dbReference type="NCBI Taxonomy" id="5046"/>
    <lineage>
        <taxon>Eukaryota</taxon>
        <taxon>Fungi</taxon>
        <taxon>Dikarya</taxon>
        <taxon>Ascomycota</taxon>
        <taxon>Pezizomycotina</taxon>
        <taxon>Sordariomycetes</taxon>
        <taxon>Hypocreomycetidae</taxon>
        <taxon>Hypocreales</taxon>
        <taxon>Sarocladiaceae</taxon>
        <taxon>Sarocladium</taxon>
    </lineage>
</organism>
<name>A0AA39GPS2_SARSR</name>
<reference evidence="2" key="1">
    <citation type="submission" date="2022-10" db="EMBL/GenBank/DDBJ databases">
        <title>Determination and structural analysis of whole genome sequence of Sarocladium strictum F4-1.</title>
        <authorList>
            <person name="Hu L."/>
            <person name="Jiang Y."/>
        </authorList>
    </citation>
    <scope>NUCLEOTIDE SEQUENCE</scope>
    <source>
        <strain evidence="2">F4-1</strain>
    </source>
</reference>
<evidence type="ECO:0000313" key="2">
    <source>
        <dbReference type="EMBL" id="KAK0390911.1"/>
    </source>
</evidence>
<dbReference type="EMBL" id="JAPDFR010000001">
    <property type="protein sequence ID" value="KAK0390911.1"/>
    <property type="molecule type" value="Genomic_DNA"/>
</dbReference>
<evidence type="ECO:0000256" key="1">
    <source>
        <dbReference type="SAM" id="MobiDB-lite"/>
    </source>
</evidence>
<feature type="region of interest" description="Disordered" evidence="1">
    <location>
        <begin position="281"/>
        <end position="303"/>
    </location>
</feature>